<dbReference type="Proteomes" id="UP000800094">
    <property type="component" value="Unassembled WGS sequence"/>
</dbReference>
<accession>A0A6A6IBE8</accession>
<name>A0A6A6IBE8_9PLEO</name>
<protein>
    <recommendedName>
        <fullName evidence="3">F-box domain-containing protein</fullName>
    </recommendedName>
</protein>
<evidence type="ECO:0000313" key="2">
    <source>
        <dbReference type="Proteomes" id="UP000800094"/>
    </source>
</evidence>
<dbReference type="Gene3D" id="3.80.10.10">
    <property type="entry name" value="Ribonuclease Inhibitor"/>
    <property type="match status" value="1"/>
</dbReference>
<evidence type="ECO:0000313" key="1">
    <source>
        <dbReference type="EMBL" id="KAF2247569.1"/>
    </source>
</evidence>
<proteinExistence type="predicted"/>
<gene>
    <name evidence="1" type="ORF">BU26DRAFT_349879</name>
</gene>
<dbReference type="InterPro" id="IPR032675">
    <property type="entry name" value="LRR_dom_sf"/>
</dbReference>
<dbReference type="EMBL" id="ML987197">
    <property type="protein sequence ID" value="KAF2247569.1"/>
    <property type="molecule type" value="Genomic_DNA"/>
</dbReference>
<organism evidence="1 2">
    <name type="scientific">Trematosphaeria pertusa</name>
    <dbReference type="NCBI Taxonomy" id="390896"/>
    <lineage>
        <taxon>Eukaryota</taxon>
        <taxon>Fungi</taxon>
        <taxon>Dikarya</taxon>
        <taxon>Ascomycota</taxon>
        <taxon>Pezizomycotina</taxon>
        <taxon>Dothideomycetes</taxon>
        <taxon>Pleosporomycetidae</taxon>
        <taxon>Pleosporales</taxon>
        <taxon>Massarineae</taxon>
        <taxon>Trematosphaeriaceae</taxon>
        <taxon>Trematosphaeria</taxon>
    </lineage>
</organism>
<keyword evidence="2" id="KW-1185">Reference proteome</keyword>
<evidence type="ECO:0008006" key="3">
    <source>
        <dbReference type="Google" id="ProtNLM"/>
    </source>
</evidence>
<dbReference type="GeneID" id="54575772"/>
<dbReference type="OrthoDB" id="3799981at2759"/>
<dbReference type="RefSeq" id="XP_033682573.1">
    <property type="nucleotide sequence ID" value="XM_033822442.1"/>
</dbReference>
<sequence length="373" mass="42275">MSRGSAVLTYQRVFQLPGLERLSLANSRYHDSGPSLEVALQSMDQKSAQLDQLRSLSLSHFVLPELTKPLLNMLGISLLTELTLWRCEETNVFLRAVAETLKGTELNLKHFAVALRFLEEEEDIDQPLDKILSSCSKLESLCLEWSAGPGHEQLRAPLFAKISKLGQSLRVLSLHCSASEDLRRFPSSDTLTHQELKTLCSSCPHLEQLGIELIDGSLDEPDDLTLFMGALADLPQLKILHLRQGFGEPLHEGNIHVSKKDMTYKLQRLANNLFDFSSLLSPNPSLEALVIGQDRRLSLQGEVQGFTDYTSRHCFIRREQKDILGRTAAIGVPVPSYILRYEKDYAGIMDWHFNWWCEPCFFMPRLPGRFHDD</sequence>
<dbReference type="AlphaFoldDB" id="A0A6A6IBE8"/>
<dbReference type="SUPFAM" id="SSF52047">
    <property type="entry name" value="RNI-like"/>
    <property type="match status" value="1"/>
</dbReference>
<reference evidence="1" key="1">
    <citation type="journal article" date="2020" name="Stud. Mycol.">
        <title>101 Dothideomycetes genomes: a test case for predicting lifestyles and emergence of pathogens.</title>
        <authorList>
            <person name="Haridas S."/>
            <person name="Albert R."/>
            <person name="Binder M."/>
            <person name="Bloem J."/>
            <person name="Labutti K."/>
            <person name="Salamov A."/>
            <person name="Andreopoulos B."/>
            <person name="Baker S."/>
            <person name="Barry K."/>
            <person name="Bills G."/>
            <person name="Bluhm B."/>
            <person name="Cannon C."/>
            <person name="Castanera R."/>
            <person name="Culley D."/>
            <person name="Daum C."/>
            <person name="Ezra D."/>
            <person name="Gonzalez J."/>
            <person name="Henrissat B."/>
            <person name="Kuo A."/>
            <person name="Liang C."/>
            <person name="Lipzen A."/>
            <person name="Lutzoni F."/>
            <person name="Magnuson J."/>
            <person name="Mondo S."/>
            <person name="Nolan M."/>
            <person name="Ohm R."/>
            <person name="Pangilinan J."/>
            <person name="Park H.-J."/>
            <person name="Ramirez L."/>
            <person name="Alfaro M."/>
            <person name="Sun H."/>
            <person name="Tritt A."/>
            <person name="Yoshinaga Y."/>
            <person name="Zwiers L.-H."/>
            <person name="Turgeon B."/>
            <person name="Goodwin S."/>
            <person name="Spatafora J."/>
            <person name="Crous P."/>
            <person name="Grigoriev I."/>
        </authorList>
    </citation>
    <scope>NUCLEOTIDE SEQUENCE</scope>
    <source>
        <strain evidence="1">CBS 122368</strain>
    </source>
</reference>